<accession>A0A2L0ETQ2</accession>
<organism evidence="2 3">
    <name type="scientific">Sorangium cellulosum</name>
    <name type="common">Polyangium cellulosum</name>
    <dbReference type="NCBI Taxonomy" id="56"/>
    <lineage>
        <taxon>Bacteria</taxon>
        <taxon>Pseudomonadati</taxon>
        <taxon>Myxococcota</taxon>
        <taxon>Polyangia</taxon>
        <taxon>Polyangiales</taxon>
        <taxon>Polyangiaceae</taxon>
        <taxon>Sorangium</taxon>
    </lineage>
</organism>
<feature type="region of interest" description="Disordered" evidence="1">
    <location>
        <begin position="195"/>
        <end position="214"/>
    </location>
</feature>
<reference evidence="2 3" key="1">
    <citation type="submission" date="2015-09" db="EMBL/GenBank/DDBJ databases">
        <title>Sorangium comparison.</title>
        <authorList>
            <person name="Zaburannyi N."/>
            <person name="Bunk B."/>
            <person name="Overmann J."/>
            <person name="Mueller R."/>
        </authorList>
    </citation>
    <scope>NUCLEOTIDE SEQUENCE [LARGE SCALE GENOMIC DNA]</scope>
    <source>
        <strain evidence="2 3">So ce26</strain>
    </source>
</reference>
<dbReference type="Proteomes" id="UP000238348">
    <property type="component" value="Chromosome"/>
</dbReference>
<protein>
    <submittedName>
        <fullName evidence="2">Uncharacterized protein</fullName>
    </submittedName>
</protein>
<evidence type="ECO:0000313" key="2">
    <source>
        <dbReference type="EMBL" id="AUX42654.1"/>
    </source>
</evidence>
<dbReference type="EMBL" id="CP012673">
    <property type="protein sequence ID" value="AUX42654.1"/>
    <property type="molecule type" value="Genomic_DNA"/>
</dbReference>
<gene>
    <name evidence="2" type="ORF">SOCE26_040870</name>
</gene>
<evidence type="ECO:0000313" key="3">
    <source>
        <dbReference type="Proteomes" id="UP000238348"/>
    </source>
</evidence>
<evidence type="ECO:0000256" key="1">
    <source>
        <dbReference type="SAM" id="MobiDB-lite"/>
    </source>
</evidence>
<proteinExistence type="predicted"/>
<name>A0A2L0ETQ2_SORCE</name>
<dbReference type="AlphaFoldDB" id="A0A2L0ETQ2"/>
<sequence>MGGGANVGYGAEARRRGAPGRWGAVAAGFALVLSSGACNPSPRIEDPTSPDHSFVFGHIDLEELPTEIDYVILRGWEGGEVTEFIRLRLDGGTFYAEYVPRGTYFVSQLGSSHGFMRTSMGTYALSPEASPIWVVVDRPGIYYMGSWRYRPVEANVFSPSEFALEPVSRPAPGELLQALLPHAEGTAWETRLRSALAAPPPPALRANPTSGRLP</sequence>